<keyword evidence="9" id="KW-1185">Reference proteome</keyword>
<proteinExistence type="inferred from homology"/>
<dbReference type="CDD" id="cd00839">
    <property type="entry name" value="MPP_PAPs"/>
    <property type="match status" value="1"/>
</dbReference>
<evidence type="ECO:0000259" key="5">
    <source>
        <dbReference type="Pfam" id="PF00149"/>
    </source>
</evidence>
<keyword evidence="2 4" id="KW-0378">Hydrolase</keyword>
<keyword evidence="1" id="KW-0732">Signal</keyword>
<dbReference type="Pfam" id="PF14008">
    <property type="entry name" value="Metallophos_C"/>
    <property type="match status" value="1"/>
</dbReference>
<dbReference type="SUPFAM" id="SSF49363">
    <property type="entry name" value="Purple acid phosphatase, N-terminal domain"/>
    <property type="match status" value="1"/>
</dbReference>
<dbReference type="AlphaFoldDB" id="W3VKH2"/>
<reference evidence="8 9" key="1">
    <citation type="journal article" date="2014" name="Genome Announc.">
        <title>Genome sequence of the basidiomycetous fungus Pseudozyma aphidis DSM70725, an efficient producer of biosurfactant mannosylerythritol lipids.</title>
        <authorList>
            <person name="Lorenz S."/>
            <person name="Guenther M."/>
            <person name="Grumaz C."/>
            <person name="Rupp S."/>
            <person name="Zibek S."/>
            <person name="Sohn K."/>
        </authorList>
    </citation>
    <scope>NUCLEOTIDE SEQUENCE [LARGE SCALE GENOMIC DNA]</scope>
    <source>
        <strain evidence="9">ATCC 32657 / CBS 517.83 / DSM 70725 / JCM 10318 / NBRC 10182 / NRRL Y-7954 / St-0401</strain>
    </source>
</reference>
<evidence type="ECO:0000259" key="6">
    <source>
        <dbReference type="Pfam" id="PF14008"/>
    </source>
</evidence>
<feature type="domain" description="Calcineurin-like phosphoesterase" evidence="5">
    <location>
        <begin position="188"/>
        <end position="450"/>
    </location>
</feature>
<dbReference type="InterPro" id="IPR015914">
    <property type="entry name" value="PAPs_N"/>
</dbReference>
<dbReference type="InterPro" id="IPR008963">
    <property type="entry name" value="Purple_acid_Pase-like_N"/>
</dbReference>
<organism evidence="8 9">
    <name type="scientific">Moesziomyces aphidis</name>
    <name type="common">Pseudozyma aphidis</name>
    <dbReference type="NCBI Taxonomy" id="84754"/>
    <lineage>
        <taxon>Eukaryota</taxon>
        <taxon>Fungi</taxon>
        <taxon>Dikarya</taxon>
        <taxon>Basidiomycota</taxon>
        <taxon>Ustilaginomycotina</taxon>
        <taxon>Ustilaginomycetes</taxon>
        <taxon>Ustilaginales</taxon>
        <taxon>Ustilaginaceae</taxon>
        <taxon>Moesziomyces</taxon>
    </lineage>
</organism>
<evidence type="ECO:0000256" key="1">
    <source>
        <dbReference type="ARBA" id="ARBA00022729"/>
    </source>
</evidence>
<dbReference type="HOGENOM" id="CLU_013387_2_2_1"/>
<dbReference type="Pfam" id="PF00149">
    <property type="entry name" value="Metallophos"/>
    <property type="match status" value="1"/>
</dbReference>
<evidence type="ECO:0000256" key="2">
    <source>
        <dbReference type="ARBA" id="ARBA00022801"/>
    </source>
</evidence>
<dbReference type="EC" id="3.1.3.2" evidence="4"/>
<protein>
    <recommendedName>
        <fullName evidence="4">Purple acid phosphatase</fullName>
        <ecNumber evidence="4">3.1.3.2</ecNumber>
    </recommendedName>
</protein>
<dbReference type="GO" id="GO:0046872">
    <property type="term" value="F:metal ion binding"/>
    <property type="evidence" value="ECO:0007669"/>
    <property type="project" value="InterPro"/>
</dbReference>
<dbReference type="PANTHER" id="PTHR22953">
    <property type="entry name" value="ACID PHOSPHATASE RELATED"/>
    <property type="match status" value="1"/>
</dbReference>
<dbReference type="InterPro" id="IPR039331">
    <property type="entry name" value="PAPs-like"/>
</dbReference>
<comment type="similarity">
    <text evidence="4">Belongs to the metallophosphoesterase superfamily. Purple acid phosphatase family.</text>
</comment>
<gene>
    <name evidence="8" type="ORF">PaG_05258</name>
</gene>
<name>W3VKH2_MOEAP</name>
<comment type="caution">
    <text evidence="8">The sequence shown here is derived from an EMBL/GenBank/DDBJ whole genome shotgun (WGS) entry which is preliminary data.</text>
</comment>
<dbReference type="SUPFAM" id="SSF56300">
    <property type="entry name" value="Metallo-dependent phosphatases"/>
    <property type="match status" value="1"/>
</dbReference>
<dbReference type="Pfam" id="PF16656">
    <property type="entry name" value="Pur_ac_phosph_N"/>
    <property type="match status" value="1"/>
</dbReference>
<dbReference type="InterPro" id="IPR004843">
    <property type="entry name" value="Calcineurin-like_PHP"/>
</dbReference>
<evidence type="ECO:0000313" key="8">
    <source>
        <dbReference type="EMBL" id="ETS61292.1"/>
    </source>
</evidence>
<keyword evidence="3" id="KW-0325">Glycoprotein</keyword>
<feature type="domain" description="Purple acid phosphatase N-terminal" evidence="7">
    <location>
        <begin position="89"/>
        <end position="177"/>
    </location>
</feature>
<dbReference type="EMBL" id="AWNI01000022">
    <property type="protein sequence ID" value="ETS61292.1"/>
    <property type="molecule type" value="Genomic_DNA"/>
</dbReference>
<dbReference type="Gene3D" id="3.60.21.10">
    <property type="match status" value="1"/>
</dbReference>
<dbReference type="InterPro" id="IPR025733">
    <property type="entry name" value="PAPs_C"/>
</dbReference>
<sequence>MVFARMRSLCAVLAVALTLGGEGVLALVPAFKPALPPTLPPTLPPVPANLPSAPANTGAHGAVPALPAGIPALPAPPQWADARLNDYRPSKVRLAYRGDTGMAVSWSTHRQLPVPAVLYGKTPAALTSIATSTNSVTYNTSSYYSNHVVLDHLEPGTKYYYLPILGDPLRDVRSFTTAKPRGDEAPYTIAVVADLGTMGSLGLSDHVPPGAANPLSTGEVTTIERLGMNKNRHDHIMHVGDIAYADYWLKEVVLGYINGTIAAGPELYERINEEFYDEMNDITSSLPYHVAAGNHDSNCDNSGYKNYTEAICPPALTGFLGYNQHWNMPSSVSGGFKNMWYSYDVGMVHYVVFDTETDLGEGLIGPEDVGGSSHATDGPLATPSSAQMDFLKKDLAAVDRSKTPWVVAAGHRPWYMAAKASSLCTVCQTAFEQLFNDAGVDLVLSGHQHNMQRSGPLGPKGAIDANGLNNPKAPLYITTGAAGHFDGLDAAVSPYPAYSRFVNDTLYGFSTVAFHNRTHLTHEFVSSATGAVLDSATLYKQH</sequence>
<comment type="catalytic activity">
    <reaction evidence="4">
        <text>a phosphate monoester + H2O = an alcohol + phosphate</text>
        <dbReference type="Rhea" id="RHEA:15017"/>
        <dbReference type="ChEBI" id="CHEBI:15377"/>
        <dbReference type="ChEBI" id="CHEBI:30879"/>
        <dbReference type="ChEBI" id="CHEBI:43474"/>
        <dbReference type="ChEBI" id="CHEBI:67140"/>
        <dbReference type="EC" id="3.1.3.2"/>
    </reaction>
</comment>
<evidence type="ECO:0000313" key="9">
    <source>
        <dbReference type="Proteomes" id="UP000019462"/>
    </source>
</evidence>
<dbReference type="InterPro" id="IPR041792">
    <property type="entry name" value="MPP_PAP"/>
</dbReference>
<dbReference type="Gene3D" id="2.60.40.380">
    <property type="entry name" value="Purple acid phosphatase-like, N-terminal"/>
    <property type="match status" value="1"/>
</dbReference>
<feature type="domain" description="Purple acid phosphatase C-terminal" evidence="6">
    <location>
        <begin position="473"/>
        <end position="535"/>
    </location>
</feature>
<accession>W3VKH2</accession>
<evidence type="ECO:0000256" key="4">
    <source>
        <dbReference type="RuleBase" id="RU361203"/>
    </source>
</evidence>
<evidence type="ECO:0000259" key="7">
    <source>
        <dbReference type="Pfam" id="PF16656"/>
    </source>
</evidence>
<dbReference type="OrthoDB" id="45007at2759"/>
<dbReference type="InterPro" id="IPR029052">
    <property type="entry name" value="Metallo-depent_PP-like"/>
</dbReference>
<evidence type="ECO:0000256" key="3">
    <source>
        <dbReference type="ARBA" id="ARBA00023180"/>
    </source>
</evidence>
<dbReference type="PANTHER" id="PTHR22953:SF145">
    <property type="entry name" value="PURPLE ACID PHOSPHATASE"/>
    <property type="match status" value="1"/>
</dbReference>
<dbReference type="Proteomes" id="UP000019462">
    <property type="component" value="Unassembled WGS sequence"/>
</dbReference>
<dbReference type="GO" id="GO:0003993">
    <property type="term" value="F:acid phosphatase activity"/>
    <property type="evidence" value="ECO:0007669"/>
    <property type="project" value="UniProtKB-EC"/>
</dbReference>